<dbReference type="Pfam" id="PF07022">
    <property type="entry name" value="Phage_CI_repr"/>
    <property type="match status" value="1"/>
</dbReference>
<organism evidence="3 4">
    <name type="scientific">Providencia rettgeri</name>
    <dbReference type="NCBI Taxonomy" id="587"/>
    <lineage>
        <taxon>Bacteria</taxon>
        <taxon>Pseudomonadati</taxon>
        <taxon>Pseudomonadota</taxon>
        <taxon>Gammaproteobacteria</taxon>
        <taxon>Enterobacterales</taxon>
        <taxon>Morganellaceae</taxon>
        <taxon>Providencia</taxon>
    </lineage>
</organism>
<protein>
    <submittedName>
        <fullName evidence="3">Phage repressor protein CI</fullName>
    </submittedName>
</protein>
<dbReference type="InterPro" id="IPR010744">
    <property type="entry name" value="Phage_CI_N"/>
</dbReference>
<dbReference type="RefSeq" id="WP_215954165.1">
    <property type="nucleotide sequence ID" value="NZ_CP076405.1"/>
</dbReference>
<dbReference type="Gene3D" id="1.10.260.40">
    <property type="entry name" value="lambda repressor-like DNA-binding domains"/>
    <property type="match status" value="1"/>
</dbReference>
<dbReference type="AlphaFoldDB" id="A0AAJ4THK0"/>
<evidence type="ECO:0000313" key="3">
    <source>
        <dbReference type="EMBL" id="QWQ20002.1"/>
    </source>
</evidence>
<dbReference type="InterPro" id="IPR010982">
    <property type="entry name" value="Lambda_DNA-bd_dom_sf"/>
</dbReference>
<reference evidence="3" key="1">
    <citation type="submission" date="2021-06" db="EMBL/GenBank/DDBJ databases">
        <title>Emergence of genetically related NDM-1-producing Providencia rettgeri strains in Argentina.</title>
        <authorList>
            <person name="Pasteran F."/>
            <person name="Meo A."/>
            <person name="Gomez S."/>
            <person name="Derdoy L."/>
            <person name="Albronoz E."/>
            <person name="Faccone D."/>
            <person name="Guerriero L."/>
            <person name="Archuby D."/>
            <person name="Tarzia A."/>
            <person name="Lopez M."/>
            <person name="Corso A."/>
        </authorList>
    </citation>
    <scope>NUCLEOTIDE SEQUENCE</scope>
    <source>
        <strain evidence="3">PreM15628</strain>
    </source>
</reference>
<evidence type="ECO:0000259" key="1">
    <source>
        <dbReference type="Pfam" id="PF07022"/>
    </source>
</evidence>
<dbReference type="Pfam" id="PF16452">
    <property type="entry name" value="Phage_CI_C"/>
    <property type="match status" value="1"/>
</dbReference>
<dbReference type="GO" id="GO:0045892">
    <property type="term" value="P:negative regulation of DNA-templated transcription"/>
    <property type="evidence" value="ECO:0007669"/>
    <property type="project" value="InterPro"/>
</dbReference>
<dbReference type="EMBL" id="CP076405">
    <property type="protein sequence ID" value="QWQ20002.1"/>
    <property type="molecule type" value="Genomic_DNA"/>
</dbReference>
<feature type="domain" description="Bacteriophage CI repressor C-terminal" evidence="2">
    <location>
        <begin position="90"/>
        <end position="191"/>
    </location>
</feature>
<gene>
    <name evidence="3" type="ORF">KOF27_15545</name>
</gene>
<feature type="domain" description="Bacteriophage CI repressor N-terminal" evidence="1">
    <location>
        <begin position="15"/>
        <end position="79"/>
    </location>
</feature>
<dbReference type="InterPro" id="IPR032499">
    <property type="entry name" value="Phage_CI_C"/>
</dbReference>
<dbReference type="GO" id="GO:0051259">
    <property type="term" value="P:protein complex oligomerization"/>
    <property type="evidence" value="ECO:0007669"/>
    <property type="project" value="InterPro"/>
</dbReference>
<proteinExistence type="predicted"/>
<name>A0AAJ4THK0_PRORE</name>
<evidence type="ECO:0000313" key="4">
    <source>
        <dbReference type="Proteomes" id="UP000682358"/>
    </source>
</evidence>
<accession>A0AAJ4THK0</accession>
<dbReference type="Proteomes" id="UP000682358">
    <property type="component" value="Chromosome"/>
</dbReference>
<dbReference type="Gene3D" id="2.10.109.10">
    <property type="entry name" value="Umud Fragment, subunit A"/>
    <property type="match status" value="1"/>
</dbReference>
<sequence>MSSSFDFVSCENSGAVLDRIMEAYGFSSKIMLAEHFNIGASSLSGRYKRNIFPADMVVRCLHETGVNLEWLVWGTGKPFDNSKIDILKLNTFKIIDGSLQQTNTVMFDKVMLSPKKPFPDDPVCIHIDNDYYLIDKSFGDIFDGKWLVDIEGKISIRELTRIPIQRVRVSGVGMAFDCDLKDLTILGRVIKEIKDY</sequence>
<evidence type="ECO:0000259" key="2">
    <source>
        <dbReference type="Pfam" id="PF16452"/>
    </source>
</evidence>
<dbReference type="GO" id="GO:0003677">
    <property type="term" value="F:DNA binding"/>
    <property type="evidence" value="ECO:0007669"/>
    <property type="project" value="InterPro"/>
</dbReference>